<comment type="caution">
    <text evidence="1">The sequence shown here is derived from an EMBL/GenBank/DDBJ whole genome shotgun (WGS) entry which is preliminary data.</text>
</comment>
<reference evidence="1 2" key="1">
    <citation type="submission" date="2023-02" db="EMBL/GenBank/DDBJ databases">
        <title>LHISI_Scaffold_Assembly.</title>
        <authorList>
            <person name="Stuart O.P."/>
            <person name="Cleave R."/>
            <person name="Magrath M.J.L."/>
            <person name="Mikheyev A.S."/>
        </authorList>
    </citation>
    <scope>NUCLEOTIDE SEQUENCE [LARGE SCALE GENOMIC DNA]</scope>
    <source>
        <strain evidence="1">Daus_M_001</strain>
        <tissue evidence="1">Leg muscle</tissue>
    </source>
</reference>
<evidence type="ECO:0000313" key="2">
    <source>
        <dbReference type="Proteomes" id="UP001159363"/>
    </source>
</evidence>
<name>A0ABQ9HVX9_9NEOP</name>
<accession>A0ABQ9HVX9</accession>
<organism evidence="1 2">
    <name type="scientific">Dryococelus australis</name>
    <dbReference type="NCBI Taxonomy" id="614101"/>
    <lineage>
        <taxon>Eukaryota</taxon>
        <taxon>Metazoa</taxon>
        <taxon>Ecdysozoa</taxon>
        <taxon>Arthropoda</taxon>
        <taxon>Hexapoda</taxon>
        <taxon>Insecta</taxon>
        <taxon>Pterygota</taxon>
        <taxon>Neoptera</taxon>
        <taxon>Polyneoptera</taxon>
        <taxon>Phasmatodea</taxon>
        <taxon>Verophasmatodea</taxon>
        <taxon>Anareolatae</taxon>
        <taxon>Phasmatidae</taxon>
        <taxon>Eurycanthinae</taxon>
        <taxon>Dryococelus</taxon>
    </lineage>
</organism>
<keyword evidence="2" id="KW-1185">Reference proteome</keyword>
<dbReference type="Proteomes" id="UP001159363">
    <property type="component" value="Chromosome 3"/>
</dbReference>
<sequence>MLRVVAFGGGVRLPSSPTAGVNVSVVIDRRGRRAQPLERLNVTAGTITGGGGGGGVALPDFRTWESCRTMPLVEWFPRGHPVSIAFAFRRCSILILLQPRRLSVEIPYSIPSRAASEVIARPLGGRNGLCRPAQTEDLRRLRGLWRICFLVRRAESALRLYRPYVKDGMRQAALQVEDGSRGLFSAWVHR</sequence>
<protein>
    <submittedName>
        <fullName evidence="1">Uncharacterized protein</fullName>
    </submittedName>
</protein>
<dbReference type="EMBL" id="JARBHB010000003">
    <property type="protein sequence ID" value="KAJ8888538.1"/>
    <property type="molecule type" value="Genomic_DNA"/>
</dbReference>
<gene>
    <name evidence="1" type="ORF">PR048_008029</name>
</gene>
<proteinExistence type="predicted"/>
<evidence type="ECO:0000313" key="1">
    <source>
        <dbReference type="EMBL" id="KAJ8888538.1"/>
    </source>
</evidence>